<feature type="domain" description="RING-type" evidence="3">
    <location>
        <begin position="74"/>
        <end position="107"/>
    </location>
</feature>
<dbReference type="PANTHER" id="PTHR14879">
    <property type="entry name" value="CASPASE REGULATOR, RING FINGER DOMAIN-CONTAINING"/>
    <property type="match status" value="1"/>
</dbReference>
<accession>A0AAV5LJ60</accession>
<evidence type="ECO:0000313" key="4">
    <source>
        <dbReference type="EMBL" id="GKV37170.1"/>
    </source>
</evidence>
<keyword evidence="5" id="KW-1185">Reference proteome</keyword>
<evidence type="ECO:0000256" key="1">
    <source>
        <dbReference type="PROSITE-ProRule" id="PRU00175"/>
    </source>
</evidence>
<feature type="compositionally biased region" description="Low complexity" evidence="2">
    <location>
        <begin position="18"/>
        <end position="35"/>
    </location>
</feature>
<dbReference type="EMBL" id="BPVZ01000121">
    <property type="protein sequence ID" value="GKV37170.1"/>
    <property type="molecule type" value="Genomic_DNA"/>
</dbReference>
<proteinExistence type="predicted"/>
<gene>
    <name evidence="4" type="ORF">SLEP1_g45229</name>
</gene>
<dbReference type="InterPro" id="IPR001841">
    <property type="entry name" value="Znf_RING"/>
</dbReference>
<keyword evidence="1" id="KW-0863">Zinc-finger</keyword>
<protein>
    <recommendedName>
        <fullName evidence="3">RING-type domain-containing protein</fullName>
    </recommendedName>
</protein>
<dbReference type="InterPro" id="IPR013083">
    <property type="entry name" value="Znf_RING/FYVE/PHD"/>
</dbReference>
<sequence length="118" mass="12959">MGGRNSKETLLPLWNRPSDSQDGQQSQGYMSQQMGNISDSVLLPPSVSGASRYDVSGASTYDVSGPSTYDVQRCPICFSNPRDMAFGCGHQTCEECSRNIQTCPICRSPIQIRIKVYL</sequence>
<keyword evidence="1" id="KW-0479">Metal-binding</keyword>
<evidence type="ECO:0000313" key="5">
    <source>
        <dbReference type="Proteomes" id="UP001054252"/>
    </source>
</evidence>
<dbReference type="InterPro" id="IPR051728">
    <property type="entry name" value="RING-FYVE_E3_ubiquitin-ligase"/>
</dbReference>
<dbReference type="Gene3D" id="3.30.40.10">
    <property type="entry name" value="Zinc/RING finger domain, C3HC4 (zinc finger)"/>
    <property type="match status" value="1"/>
</dbReference>
<name>A0AAV5LJ60_9ROSI</name>
<keyword evidence="1" id="KW-0862">Zinc</keyword>
<evidence type="ECO:0000259" key="3">
    <source>
        <dbReference type="PROSITE" id="PS50089"/>
    </source>
</evidence>
<dbReference type="GO" id="GO:0008270">
    <property type="term" value="F:zinc ion binding"/>
    <property type="evidence" value="ECO:0007669"/>
    <property type="project" value="UniProtKB-KW"/>
</dbReference>
<organism evidence="4 5">
    <name type="scientific">Rubroshorea leprosula</name>
    <dbReference type="NCBI Taxonomy" id="152421"/>
    <lineage>
        <taxon>Eukaryota</taxon>
        <taxon>Viridiplantae</taxon>
        <taxon>Streptophyta</taxon>
        <taxon>Embryophyta</taxon>
        <taxon>Tracheophyta</taxon>
        <taxon>Spermatophyta</taxon>
        <taxon>Magnoliopsida</taxon>
        <taxon>eudicotyledons</taxon>
        <taxon>Gunneridae</taxon>
        <taxon>Pentapetalae</taxon>
        <taxon>rosids</taxon>
        <taxon>malvids</taxon>
        <taxon>Malvales</taxon>
        <taxon>Dipterocarpaceae</taxon>
        <taxon>Rubroshorea</taxon>
    </lineage>
</organism>
<dbReference type="PROSITE" id="PS50089">
    <property type="entry name" value="ZF_RING_2"/>
    <property type="match status" value="1"/>
</dbReference>
<reference evidence="4 5" key="1">
    <citation type="journal article" date="2021" name="Commun. Biol.">
        <title>The genome of Shorea leprosula (Dipterocarpaceae) highlights the ecological relevance of drought in aseasonal tropical rainforests.</title>
        <authorList>
            <person name="Ng K.K.S."/>
            <person name="Kobayashi M.J."/>
            <person name="Fawcett J.A."/>
            <person name="Hatakeyama M."/>
            <person name="Paape T."/>
            <person name="Ng C.H."/>
            <person name="Ang C.C."/>
            <person name="Tnah L.H."/>
            <person name="Lee C.T."/>
            <person name="Nishiyama T."/>
            <person name="Sese J."/>
            <person name="O'Brien M.J."/>
            <person name="Copetti D."/>
            <person name="Mohd Noor M.I."/>
            <person name="Ong R.C."/>
            <person name="Putra M."/>
            <person name="Sireger I.Z."/>
            <person name="Indrioko S."/>
            <person name="Kosugi Y."/>
            <person name="Izuno A."/>
            <person name="Isagi Y."/>
            <person name="Lee S.L."/>
            <person name="Shimizu K.K."/>
        </authorList>
    </citation>
    <scope>NUCLEOTIDE SEQUENCE [LARGE SCALE GENOMIC DNA]</scope>
    <source>
        <strain evidence="4">214</strain>
    </source>
</reference>
<dbReference type="Pfam" id="PF13920">
    <property type="entry name" value="zf-C3HC4_3"/>
    <property type="match status" value="1"/>
</dbReference>
<dbReference type="PANTHER" id="PTHR14879:SF5">
    <property type="entry name" value="RING-TYPE DOMAIN-CONTAINING PROTEIN"/>
    <property type="match status" value="1"/>
</dbReference>
<evidence type="ECO:0000256" key="2">
    <source>
        <dbReference type="SAM" id="MobiDB-lite"/>
    </source>
</evidence>
<comment type="caution">
    <text evidence="4">The sequence shown here is derived from an EMBL/GenBank/DDBJ whole genome shotgun (WGS) entry which is preliminary data.</text>
</comment>
<dbReference type="Proteomes" id="UP001054252">
    <property type="component" value="Unassembled WGS sequence"/>
</dbReference>
<feature type="region of interest" description="Disordered" evidence="2">
    <location>
        <begin position="1"/>
        <end position="42"/>
    </location>
</feature>
<dbReference type="SMART" id="SM00184">
    <property type="entry name" value="RING"/>
    <property type="match status" value="1"/>
</dbReference>
<dbReference type="AlphaFoldDB" id="A0AAV5LJ60"/>
<dbReference type="SUPFAM" id="SSF57850">
    <property type="entry name" value="RING/U-box"/>
    <property type="match status" value="1"/>
</dbReference>